<reference evidence="5 6" key="1">
    <citation type="journal article" date="2017" name="Genome Med.">
        <title>A novel Ruminococcus gnavus clade enriched in inflammatory bowel disease patients.</title>
        <authorList>
            <person name="Hall A.B."/>
            <person name="Yassour M."/>
            <person name="Sauk J."/>
            <person name="Garner A."/>
            <person name="Jiang X."/>
            <person name="Arthur T."/>
            <person name="Lagoudas G.K."/>
            <person name="Vatanen T."/>
            <person name="Fornelos N."/>
            <person name="Wilson R."/>
            <person name="Bertha M."/>
            <person name="Cohen M."/>
            <person name="Garber J."/>
            <person name="Khalili H."/>
            <person name="Gevers D."/>
            <person name="Ananthakrishnan A.N."/>
            <person name="Kugathasan S."/>
            <person name="Lander E.S."/>
            <person name="Blainey P."/>
            <person name="Vlamakis H."/>
            <person name="Xavier R.J."/>
            <person name="Huttenhower C."/>
        </authorList>
    </citation>
    <scope>NUCLEOTIDE SEQUENCE [LARGE SCALE GENOMIC DNA]</scope>
    <source>
        <strain evidence="5 6">RJX1118</strain>
    </source>
</reference>
<evidence type="ECO:0000256" key="3">
    <source>
        <dbReference type="ARBA" id="ARBA00023172"/>
    </source>
</evidence>
<keyword evidence="3" id="KW-0233">DNA recombination</keyword>
<feature type="domain" description="Tyr recombinase" evidence="4">
    <location>
        <begin position="216"/>
        <end position="407"/>
    </location>
</feature>
<dbReference type="Proteomes" id="UP000234849">
    <property type="component" value="Unassembled WGS sequence"/>
</dbReference>
<dbReference type="InterPro" id="IPR050090">
    <property type="entry name" value="Tyrosine_recombinase_XerCD"/>
</dbReference>
<protein>
    <submittedName>
        <fullName evidence="5">Site-specific integrase</fullName>
    </submittedName>
</protein>
<dbReference type="CDD" id="cd01189">
    <property type="entry name" value="INT_ICEBs1_C_like"/>
    <property type="match status" value="1"/>
</dbReference>
<evidence type="ECO:0000256" key="1">
    <source>
        <dbReference type="ARBA" id="ARBA00008857"/>
    </source>
</evidence>
<dbReference type="PANTHER" id="PTHR30349:SF64">
    <property type="entry name" value="PROPHAGE INTEGRASE INTD-RELATED"/>
    <property type="match status" value="1"/>
</dbReference>
<accession>A0A2N5NE90</accession>
<sequence>MNKQIFEVTNAIEVLQEAVSMGIIPNIDTMLDNIESMKKQELLEQHLYQITKTIKDGKEVYYTYLPTENGKRLYRRRNTLAELEDVIVAHYKELQEKIYISDVFHAWIDEKLQYGEIQKASYDRYQTDYERFFVNRDSLIIKKQFKHITYDDLESYIKSTIHDLQLTRKSYAGLRTLIRGIFKYGKKKKYTSLSITEFFGDLELSNNLFKKKIIDKEKEVFMEDEIPLVINYLRENPSLFNYGILFTFQTGLRVGELSALKPSDKHGRIIKVRRIEDKYRDENGKWVITIKEHSKTDAGNRDLILPSSACDTFEEIMKLRQDGEFLFEQNGKRIRGNAFNKHLSRICEKLDIPHRTMHKIRKTYGTTLIDNHVDERFITEQMGHADISTTKKLYYFSNKTRKAKEEQIEQAVYF</sequence>
<dbReference type="PROSITE" id="PS51898">
    <property type="entry name" value="TYR_RECOMBINASE"/>
    <property type="match status" value="1"/>
</dbReference>
<organism evidence="5 6">
    <name type="scientific">Mediterraneibacter gnavus</name>
    <name type="common">Ruminococcus gnavus</name>
    <dbReference type="NCBI Taxonomy" id="33038"/>
    <lineage>
        <taxon>Bacteria</taxon>
        <taxon>Bacillati</taxon>
        <taxon>Bacillota</taxon>
        <taxon>Clostridia</taxon>
        <taxon>Lachnospirales</taxon>
        <taxon>Lachnospiraceae</taxon>
        <taxon>Mediterraneibacter</taxon>
    </lineage>
</organism>
<dbReference type="EMBL" id="NIHM01000036">
    <property type="protein sequence ID" value="PLT52378.1"/>
    <property type="molecule type" value="Genomic_DNA"/>
</dbReference>
<dbReference type="GO" id="GO:0006310">
    <property type="term" value="P:DNA recombination"/>
    <property type="evidence" value="ECO:0007669"/>
    <property type="project" value="UniProtKB-KW"/>
</dbReference>
<comment type="similarity">
    <text evidence="1">Belongs to the 'phage' integrase family.</text>
</comment>
<evidence type="ECO:0000313" key="5">
    <source>
        <dbReference type="EMBL" id="PLT52378.1"/>
    </source>
</evidence>
<dbReference type="Gene3D" id="1.10.150.130">
    <property type="match status" value="1"/>
</dbReference>
<evidence type="ECO:0000259" key="4">
    <source>
        <dbReference type="PROSITE" id="PS51898"/>
    </source>
</evidence>
<gene>
    <name evidence="5" type="ORF">CDL18_14910</name>
</gene>
<dbReference type="SUPFAM" id="SSF56349">
    <property type="entry name" value="DNA breaking-rejoining enzymes"/>
    <property type="match status" value="1"/>
</dbReference>
<comment type="caution">
    <text evidence="5">The sequence shown here is derived from an EMBL/GenBank/DDBJ whole genome shotgun (WGS) entry which is preliminary data.</text>
</comment>
<evidence type="ECO:0000256" key="2">
    <source>
        <dbReference type="ARBA" id="ARBA00023125"/>
    </source>
</evidence>
<dbReference type="InterPro" id="IPR010998">
    <property type="entry name" value="Integrase_recombinase_N"/>
</dbReference>
<dbReference type="AlphaFoldDB" id="A0A2N5NE90"/>
<keyword evidence="2" id="KW-0238">DNA-binding</keyword>
<dbReference type="InterPro" id="IPR013762">
    <property type="entry name" value="Integrase-like_cat_sf"/>
</dbReference>
<dbReference type="GO" id="GO:0003677">
    <property type="term" value="F:DNA binding"/>
    <property type="evidence" value="ECO:0007669"/>
    <property type="project" value="UniProtKB-KW"/>
</dbReference>
<name>A0A2N5NE90_MEDGN</name>
<dbReference type="PANTHER" id="PTHR30349">
    <property type="entry name" value="PHAGE INTEGRASE-RELATED"/>
    <property type="match status" value="1"/>
</dbReference>
<dbReference type="Gene3D" id="1.10.443.10">
    <property type="entry name" value="Intergrase catalytic core"/>
    <property type="match status" value="1"/>
</dbReference>
<dbReference type="InterPro" id="IPR011010">
    <property type="entry name" value="DNA_brk_join_enz"/>
</dbReference>
<proteinExistence type="inferred from homology"/>
<dbReference type="GO" id="GO:0015074">
    <property type="term" value="P:DNA integration"/>
    <property type="evidence" value="ECO:0007669"/>
    <property type="project" value="InterPro"/>
</dbReference>
<dbReference type="InterPro" id="IPR002104">
    <property type="entry name" value="Integrase_catalytic"/>
</dbReference>
<evidence type="ECO:0000313" key="6">
    <source>
        <dbReference type="Proteomes" id="UP000234849"/>
    </source>
</evidence>
<dbReference type="Pfam" id="PF00589">
    <property type="entry name" value="Phage_integrase"/>
    <property type="match status" value="1"/>
</dbReference>